<keyword evidence="2" id="KW-1185">Reference proteome</keyword>
<evidence type="ECO:0000313" key="1">
    <source>
        <dbReference type="EMBL" id="KAJ8681662.1"/>
    </source>
</evidence>
<evidence type="ECO:0000313" key="2">
    <source>
        <dbReference type="Proteomes" id="UP001239111"/>
    </source>
</evidence>
<proteinExistence type="predicted"/>
<comment type="caution">
    <text evidence="1">The sequence shown here is derived from an EMBL/GenBank/DDBJ whole genome shotgun (WGS) entry which is preliminary data.</text>
</comment>
<reference evidence="1" key="1">
    <citation type="submission" date="2023-04" db="EMBL/GenBank/DDBJ databases">
        <title>A chromosome-level genome assembly of the parasitoid wasp Eretmocerus hayati.</title>
        <authorList>
            <person name="Zhong Y."/>
            <person name="Liu S."/>
            <person name="Liu Y."/>
        </authorList>
    </citation>
    <scope>NUCLEOTIDE SEQUENCE</scope>
    <source>
        <strain evidence="1">ZJU_SS_LIU_2023</strain>
    </source>
</reference>
<gene>
    <name evidence="1" type="ORF">QAD02_017454</name>
</gene>
<organism evidence="1 2">
    <name type="scientific">Eretmocerus hayati</name>
    <dbReference type="NCBI Taxonomy" id="131215"/>
    <lineage>
        <taxon>Eukaryota</taxon>
        <taxon>Metazoa</taxon>
        <taxon>Ecdysozoa</taxon>
        <taxon>Arthropoda</taxon>
        <taxon>Hexapoda</taxon>
        <taxon>Insecta</taxon>
        <taxon>Pterygota</taxon>
        <taxon>Neoptera</taxon>
        <taxon>Endopterygota</taxon>
        <taxon>Hymenoptera</taxon>
        <taxon>Apocrita</taxon>
        <taxon>Proctotrupomorpha</taxon>
        <taxon>Chalcidoidea</taxon>
        <taxon>Aphelinidae</taxon>
        <taxon>Aphelininae</taxon>
        <taxon>Eretmocerus</taxon>
    </lineage>
</organism>
<name>A0ACC2PDX8_9HYME</name>
<accession>A0ACC2PDX8</accession>
<dbReference type="EMBL" id="CM056741">
    <property type="protein sequence ID" value="KAJ8681662.1"/>
    <property type="molecule type" value="Genomic_DNA"/>
</dbReference>
<dbReference type="Proteomes" id="UP001239111">
    <property type="component" value="Chromosome 1"/>
</dbReference>
<protein>
    <submittedName>
        <fullName evidence="1">Uncharacterized protein</fullName>
    </submittedName>
</protein>
<sequence length="484" mass="52837">MVEKNIGISQQTLVSNAGDRNVAAARKLPQYVAGIAATLGALACGMVLAWTSALGKNGVKLQSEYDIDISVDEFSWIGSLVTLGAAAICIPIGILSDLIGRKTAMLMLVVPFSVGWLLIIFANSVFMFYVGRFLTGVSGGAFCVTAPMYTAEIAESQIRGTLGSYFQLMLTVGILVTYLLGPHISIKDLSVASAAVPILFFCVFFFMPETPVYYLKKGDEDRARASLVRLRGPHYNCEPELMAQQEVLAEAERNKQPLLQAINTKAARKGLLVGFGLMLFQQLSGVNAIIFYSTQIFQKADPTTQPDFANAVLGVIQVGAVFLSTLIVDRLGRRILLLLSMFMMCISLVVLGYYFHLSSNGTDVSNISWLPILCTCSFIFIFSIGFGPIPWMMMGELFSQNIKGIASSSACLFNWLMAFVVTKYYNPLEEATNTQTCFWLFSGICALGTVFVFIMVPETKGKSLEEIQFELGGGVRSSMPKSRV</sequence>